<feature type="region of interest" description="Disordered" evidence="17">
    <location>
        <begin position="1003"/>
        <end position="1049"/>
    </location>
</feature>
<feature type="compositionally biased region" description="Basic and acidic residues" evidence="17">
    <location>
        <begin position="389"/>
        <end position="398"/>
    </location>
</feature>
<keyword evidence="8" id="KW-0378">Hydrolase</keyword>
<feature type="compositionally biased region" description="Acidic residues" evidence="17">
    <location>
        <begin position="1024"/>
        <end position="1045"/>
    </location>
</feature>
<evidence type="ECO:0000256" key="14">
    <source>
        <dbReference type="ARBA" id="ARBA00023136"/>
    </source>
</evidence>
<feature type="compositionally biased region" description="Polar residues" evidence="17">
    <location>
        <begin position="661"/>
        <end position="671"/>
    </location>
</feature>
<dbReference type="PROSITE" id="PS51720">
    <property type="entry name" value="G_AIG1"/>
    <property type="match status" value="1"/>
</dbReference>
<dbReference type="GO" id="GO:0046872">
    <property type="term" value="F:metal ion binding"/>
    <property type="evidence" value="ECO:0007669"/>
    <property type="project" value="UniProtKB-KW"/>
</dbReference>
<dbReference type="GO" id="GO:0016787">
    <property type="term" value="F:hydrolase activity"/>
    <property type="evidence" value="ECO:0007669"/>
    <property type="project" value="UniProtKB-KW"/>
</dbReference>
<evidence type="ECO:0000256" key="1">
    <source>
        <dbReference type="ARBA" id="ARBA00001946"/>
    </source>
</evidence>
<keyword evidence="6" id="KW-0479">Metal-binding</keyword>
<evidence type="ECO:0000256" key="13">
    <source>
        <dbReference type="ARBA" id="ARBA00023134"/>
    </source>
</evidence>
<proteinExistence type="inferred from homology"/>
<dbReference type="GO" id="GO:0015031">
    <property type="term" value="P:protein transport"/>
    <property type="evidence" value="ECO:0007669"/>
    <property type="project" value="UniProtKB-KW"/>
</dbReference>
<keyword evidence="9" id="KW-1002">Plastid outer membrane</keyword>
<evidence type="ECO:0000256" key="4">
    <source>
        <dbReference type="ARBA" id="ARBA00022640"/>
    </source>
</evidence>
<feature type="region of interest" description="Disordered" evidence="17">
    <location>
        <begin position="562"/>
        <end position="600"/>
    </location>
</feature>
<evidence type="ECO:0000256" key="10">
    <source>
        <dbReference type="ARBA" id="ARBA00022842"/>
    </source>
</evidence>
<evidence type="ECO:0000256" key="16">
    <source>
        <dbReference type="ARBA" id="ARBA00023775"/>
    </source>
</evidence>
<dbReference type="InterPro" id="IPR045058">
    <property type="entry name" value="GIMA/IAN/Toc"/>
</dbReference>
<keyword evidence="4" id="KW-0934">Plastid</keyword>
<dbReference type="PANTHER" id="PTHR10903:SF120">
    <property type="entry name" value="TRANSLOCASE OF CHLOROPLAST 159, CHLOROPLASTIC"/>
    <property type="match status" value="1"/>
</dbReference>
<evidence type="ECO:0000256" key="15">
    <source>
        <dbReference type="ARBA" id="ARBA00023766"/>
    </source>
</evidence>
<feature type="region of interest" description="Disordered" evidence="17">
    <location>
        <begin position="648"/>
        <end position="684"/>
    </location>
</feature>
<feature type="domain" description="AIG1-type G" evidence="18">
    <location>
        <begin position="754"/>
        <end position="988"/>
    </location>
</feature>
<evidence type="ECO:0000313" key="19">
    <source>
        <dbReference type="EMBL" id="KAL2535547.1"/>
    </source>
</evidence>
<comment type="subcellular location">
    <subcellularLocation>
        <location evidence="15">Plastid</location>
        <location evidence="15">Chloroplast outer membrane</location>
        <topology evidence="15">Single-pass membrane protein</topology>
    </subcellularLocation>
</comment>
<evidence type="ECO:0000256" key="7">
    <source>
        <dbReference type="ARBA" id="ARBA00022741"/>
    </source>
</evidence>
<name>A0ABD1VDZ3_9LAMI</name>
<feature type="region of interest" description="Disordered" evidence="17">
    <location>
        <begin position="89"/>
        <end position="214"/>
    </location>
</feature>
<evidence type="ECO:0000256" key="3">
    <source>
        <dbReference type="ARBA" id="ARBA00022528"/>
    </source>
</evidence>
<evidence type="ECO:0000256" key="5">
    <source>
        <dbReference type="ARBA" id="ARBA00022692"/>
    </source>
</evidence>
<evidence type="ECO:0000256" key="8">
    <source>
        <dbReference type="ARBA" id="ARBA00022801"/>
    </source>
</evidence>
<dbReference type="InterPro" id="IPR027417">
    <property type="entry name" value="P-loop_NTPase"/>
</dbReference>
<feature type="region of interest" description="Disordered" evidence="17">
    <location>
        <begin position="1"/>
        <end position="76"/>
    </location>
</feature>
<protein>
    <submittedName>
        <fullName evidence="19">Translocase of chloroplast</fullName>
    </submittedName>
</protein>
<keyword evidence="12" id="KW-1133">Transmembrane helix</keyword>
<keyword evidence="10" id="KW-0460">Magnesium</keyword>
<sequence length="1519" mass="163697">MTEPMENHSTNLQSKLDNSGNGIKDNVSDEEDEGGYASGQEEFEPASEKLVSGGPDGESVGSGAGDRAFDGPLDEASGISMAKVDALPISGVSENDNGVEKGIDDDEKDGVLLGKDSVVGDSDTNESKVAGIEGLEEKGEIQGSDLDKETKESGGEFPDGSENKEVENVELKAGKVVEEVEMDKERDEENHNIESLTSEAPATGPDAKGDSVIDTIDVDTPAPGVAVVQQTDGDIKTVEVPVGEGVGPVVASNETSRGIEEASSVKITSEGDSVVDTIHVDTPGPGVAVVGEIGAEVEKVEVPVDENVKLVGAAYETSNGVEEARGVEFTSEGDSVVETINADTPVPGVVSEEIDRVEVPVNENAELVYETSHGVEEACGTSGGDGEDDKSSELKPIEPDNNVVGDEKIDAGAVDDVANGVHMGVSTNDSVNSGGGAQDVKNIVKKSENGFNTAAVSETPENGMKISNDREVGLLSETVGADGDTNGEYAHINIGDQLEDGVHEESEPKSLLEPHEISDAEDEGQYEMNEVVDHEDLISDDATDGMLFGSSEAAKQFIEELERGSGGGSGADSSHEHSQGIDGQIVTDSEEEADTDEEGDGKELFDSAALAALLKAATGADSDGGNITITSQDGSRLFSVERPAGLGSSLRSLRPAPQPNRPNLFTPSTFSGRGESENNLSEEEKKKLEKLQQIRVKFLRLVHRLGLSPEESVAAQVLYRFTLLAGRQNGQIFSVDAAKRMAVQLEAEGKDDLDFNVNILVLGKSGVGKSATINSIFGEEKAPIDAFETGTTSVKEISGLVDGVKVVVSDTPGLKSSVMEQAYNRNVLSSVKKFTKKSSPDVVLYVDRLDAQTRDLNDLPLLRTVTSSLGPSIWRSAIVTLTHAASAPPDGPSGTPLSYEAFVAQRSHVVQQSIGHAVGDLRMMSPSLMNPVSLVENHPSCRKNRGGQKILPNGQSWRSQLLLLCYSMKILSEASSLSKPQDPFDHRKLFGFRVRSPPLPYMLSSMLQSRPHPKLPSEQGGDNADSDIDLDDLSDSDQEGEDEYDQLPPFKPLRKAQIAKLSKEQRKAYFEEYDYRVKLLQKKQWKDEIRRMKEFKKQGKIPATDYGNPEEDADAGAAAPVVVPLPDMALPPSFDGDNPAYRYRFLEPTSQFLARPVLDSHGWDHDCGYDGVNLEHGLAIANRFPAAFTVQITKDKKDFTLSLDSSVSVKHGENISSMAGFDIQSIGKQLAYIVRGETKFKNLKKNKAAGGMSVTFLGENVVPGVKIEDQITLGKQYVLVGSCGAVRSQNETAYGANFELQRKELDSPMGQVQSTLSMSVIKWRGDLALGFNSLAQFSIGRNSKVAVRAGINNKLSGQITVRTSNSENLSLALAAIIPTAISIYRKLWPGKYLKNHNPCVFNATTTFDEDEIIPPECNLSDSDNEVDYDGFLYDTNAPMGLNADPTTELEAICIEELGLDHGYCLNEKELFTDYSSSEENNYHFPIYDAEKEKYDSQLDVEDLQEIENQENAKKKRRQR</sequence>
<keyword evidence="13" id="KW-0342">GTP-binding</keyword>
<feature type="region of interest" description="Disordered" evidence="17">
    <location>
        <begin position="376"/>
        <end position="405"/>
    </location>
</feature>
<dbReference type="InterPro" id="IPR006703">
    <property type="entry name" value="G_AIG1"/>
</dbReference>
<keyword evidence="7" id="KW-0547">Nucleotide-binding</keyword>
<dbReference type="EMBL" id="JBFOLJ010000005">
    <property type="protein sequence ID" value="KAL2535547.1"/>
    <property type="molecule type" value="Genomic_DNA"/>
</dbReference>
<dbReference type="Pfam" id="PF11886">
    <property type="entry name" value="TOC159_MAD"/>
    <property type="match status" value="1"/>
</dbReference>
<dbReference type="CDD" id="cd01853">
    <property type="entry name" value="Toc34_like"/>
    <property type="match status" value="1"/>
</dbReference>
<keyword evidence="14" id="KW-0472">Membrane</keyword>
<feature type="compositionally biased region" description="Acidic residues" evidence="17">
    <location>
        <begin position="588"/>
        <end position="600"/>
    </location>
</feature>
<feature type="compositionally biased region" description="Gly residues" evidence="17">
    <location>
        <begin position="54"/>
        <end position="64"/>
    </location>
</feature>
<organism evidence="19 20">
    <name type="scientific">Forsythia ovata</name>
    <dbReference type="NCBI Taxonomy" id="205694"/>
    <lineage>
        <taxon>Eukaryota</taxon>
        <taxon>Viridiplantae</taxon>
        <taxon>Streptophyta</taxon>
        <taxon>Embryophyta</taxon>
        <taxon>Tracheophyta</taxon>
        <taxon>Spermatophyta</taxon>
        <taxon>Magnoliopsida</taxon>
        <taxon>eudicotyledons</taxon>
        <taxon>Gunneridae</taxon>
        <taxon>Pentapetalae</taxon>
        <taxon>asterids</taxon>
        <taxon>lamiids</taxon>
        <taxon>Lamiales</taxon>
        <taxon>Oleaceae</taxon>
        <taxon>Forsythieae</taxon>
        <taxon>Forsythia</taxon>
    </lineage>
</organism>
<gene>
    <name evidence="19" type="ORF">Fot_16938</name>
</gene>
<dbReference type="Gene3D" id="3.40.50.300">
    <property type="entry name" value="P-loop containing nucleotide triphosphate hydrolases"/>
    <property type="match status" value="1"/>
</dbReference>
<keyword evidence="11" id="KW-0653">Protein transport</keyword>
<comment type="similarity">
    <text evidence="16">Belongs to the TRAFAC class TrmE-Era-EngA-EngB-Septin-like GTPase superfamily. AIG1/Toc34/Toc159-like paraseptin GTPase family. TOC159 subfamily.</text>
</comment>
<comment type="cofactor">
    <cofactor evidence="1">
        <name>Mg(2+)</name>
        <dbReference type="ChEBI" id="CHEBI:18420"/>
    </cofactor>
</comment>
<evidence type="ECO:0000256" key="2">
    <source>
        <dbReference type="ARBA" id="ARBA00022448"/>
    </source>
</evidence>
<comment type="caution">
    <text evidence="19">The sequence shown here is derived from an EMBL/GenBank/DDBJ whole genome shotgun (WGS) entry which is preliminary data.</text>
</comment>
<dbReference type="Proteomes" id="UP001604277">
    <property type="component" value="Unassembled WGS sequence"/>
</dbReference>
<evidence type="ECO:0000256" key="17">
    <source>
        <dbReference type="SAM" id="MobiDB-lite"/>
    </source>
</evidence>
<evidence type="ECO:0000259" key="18">
    <source>
        <dbReference type="PROSITE" id="PS51720"/>
    </source>
</evidence>
<dbReference type="Pfam" id="PF04548">
    <property type="entry name" value="AIG1"/>
    <property type="match status" value="1"/>
</dbReference>
<dbReference type="FunFam" id="3.40.50.300:FF:000413">
    <property type="entry name" value="Translocase of chloroplast 120, chloroplastic"/>
    <property type="match status" value="1"/>
</dbReference>
<feature type="compositionally biased region" description="Polar residues" evidence="17">
    <location>
        <begin position="7"/>
        <end position="21"/>
    </location>
</feature>
<evidence type="ECO:0000256" key="12">
    <source>
        <dbReference type="ARBA" id="ARBA00022989"/>
    </source>
</evidence>
<evidence type="ECO:0000256" key="6">
    <source>
        <dbReference type="ARBA" id="ARBA00022723"/>
    </source>
</evidence>
<keyword evidence="3" id="KW-0150">Chloroplast</keyword>
<feature type="compositionally biased region" description="Basic and acidic residues" evidence="17">
    <location>
        <begin position="135"/>
        <end position="154"/>
    </location>
</feature>
<accession>A0ABD1VDZ3</accession>
<evidence type="ECO:0000256" key="9">
    <source>
        <dbReference type="ARBA" id="ARBA00022805"/>
    </source>
</evidence>
<dbReference type="GO" id="GO:0009707">
    <property type="term" value="C:chloroplast outer membrane"/>
    <property type="evidence" value="ECO:0007669"/>
    <property type="project" value="UniProtKB-SubCell"/>
</dbReference>
<evidence type="ECO:0000256" key="11">
    <source>
        <dbReference type="ARBA" id="ARBA00022927"/>
    </source>
</evidence>
<feature type="compositionally biased region" description="Basic and acidic residues" evidence="17">
    <location>
        <begin position="161"/>
        <end position="192"/>
    </location>
</feature>
<dbReference type="PANTHER" id="PTHR10903">
    <property type="entry name" value="GTPASE, IMAP FAMILY MEMBER-RELATED"/>
    <property type="match status" value="1"/>
</dbReference>
<keyword evidence="2" id="KW-0813">Transport</keyword>
<dbReference type="InterPro" id="IPR024283">
    <property type="entry name" value="TOC159_MAD"/>
</dbReference>
<reference evidence="20" key="1">
    <citation type="submission" date="2024-07" db="EMBL/GenBank/DDBJ databases">
        <title>Two chromosome-level genome assemblies of Korean endemic species Abeliophyllum distichum and Forsythia ovata (Oleaceae).</title>
        <authorList>
            <person name="Jang H."/>
        </authorList>
    </citation>
    <scope>NUCLEOTIDE SEQUENCE [LARGE SCALE GENOMIC DNA]</scope>
</reference>
<keyword evidence="20" id="KW-1185">Reference proteome</keyword>
<dbReference type="SUPFAM" id="SSF52540">
    <property type="entry name" value="P-loop containing nucleoside triphosphate hydrolases"/>
    <property type="match status" value="1"/>
</dbReference>
<dbReference type="GO" id="GO:0005525">
    <property type="term" value="F:GTP binding"/>
    <property type="evidence" value="ECO:0007669"/>
    <property type="project" value="UniProtKB-KW"/>
</dbReference>
<dbReference type="NCBIfam" id="TIGR00993">
    <property type="entry name" value="3a0901s04IAP86"/>
    <property type="match status" value="1"/>
</dbReference>
<keyword evidence="5" id="KW-0812">Transmembrane</keyword>
<dbReference type="InterPro" id="IPR005690">
    <property type="entry name" value="Toc86_159"/>
</dbReference>
<evidence type="ECO:0000313" key="20">
    <source>
        <dbReference type="Proteomes" id="UP001604277"/>
    </source>
</evidence>